<feature type="chain" id="PRO_5001697298" description="Pseudoazurin" evidence="10">
    <location>
        <begin position="24"/>
        <end position="204"/>
    </location>
</feature>
<evidence type="ECO:0000256" key="9">
    <source>
        <dbReference type="SAM" id="MobiDB-lite"/>
    </source>
</evidence>
<dbReference type="InterPro" id="IPR012745">
    <property type="entry name" value="Pseudoazurin"/>
</dbReference>
<feature type="binding site" evidence="8">
    <location>
        <position position="106"/>
    </location>
    <ligand>
        <name>Cu cation</name>
        <dbReference type="ChEBI" id="CHEBI:23378"/>
    </ligand>
</feature>
<dbReference type="InterPro" id="IPR001235">
    <property type="entry name" value="Copper_blue_Plastocyanin"/>
</dbReference>
<feature type="signal peptide" evidence="10">
    <location>
        <begin position="1"/>
        <end position="23"/>
    </location>
</feature>
<accession>A0A074MLX8</accession>
<feature type="binding site" evidence="8">
    <location>
        <position position="144"/>
    </location>
    <ligand>
        <name>Cu cation</name>
        <dbReference type="ChEBI" id="CHEBI:23378"/>
    </ligand>
</feature>
<keyword evidence="13" id="KW-1185">Reference proteome</keyword>
<dbReference type="PRINTS" id="PR00155">
    <property type="entry name" value="AMICYANIN"/>
</dbReference>
<gene>
    <name evidence="12" type="ORF">EH32_13840</name>
</gene>
<protein>
    <recommendedName>
        <fullName evidence="2">Pseudoazurin</fullName>
    </recommendedName>
</protein>
<keyword evidence="7 8" id="KW-0186">Copper</keyword>
<comment type="cofactor">
    <cofactor evidence="8">
        <name>Cu cation</name>
        <dbReference type="ChEBI" id="CHEBI:23378"/>
    </cofactor>
    <text evidence="8">Binds 1 copper ion per subunit.</text>
</comment>
<feature type="binding site" evidence="8">
    <location>
        <position position="152"/>
    </location>
    <ligand>
        <name>Cu cation</name>
        <dbReference type="ChEBI" id="CHEBI:23378"/>
    </ligand>
</feature>
<dbReference type="GO" id="GO:0009055">
    <property type="term" value="F:electron transfer activity"/>
    <property type="evidence" value="ECO:0007669"/>
    <property type="project" value="InterPro"/>
</dbReference>
<evidence type="ECO:0000256" key="6">
    <source>
        <dbReference type="ARBA" id="ARBA00022982"/>
    </source>
</evidence>
<evidence type="ECO:0000256" key="8">
    <source>
        <dbReference type="PIRSR" id="PIRSR602386-1"/>
    </source>
</evidence>
<feature type="binding site" evidence="8">
    <location>
        <position position="147"/>
    </location>
    <ligand>
        <name>Cu cation</name>
        <dbReference type="ChEBI" id="CHEBI:23378"/>
    </ligand>
</feature>
<evidence type="ECO:0000259" key="11">
    <source>
        <dbReference type="Pfam" id="PF00127"/>
    </source>
</evidence>
<dbReference type="Proteomes" id="UP000027866">
    <property type="component" value="Unassembled WGS sequence"/>
</dbReference>
<comment type="caution">
    <text evidence="12">The sequence shown here is derived from an EMBL/GenBank/DDBJ whole genome shotgun (WGS) entry which is preliminary data.</text>
</comment>
<organism evidence="12 13">
    <name type="scientific">Erythrobacter litoralis</name>
    <dbReference type="NCBI Taxonomy" id="39960"/>
    <lineage>
        <taxon>Bacteria</taxon>
        <taxon>Pseudomonadati</taxon>
        <taxon>Pseudomonadota</taxon>
        <taxon>Alphaproteobacteria</taxon>
        <taxon>Sphingomonadales</taxon>
        <taxon>Erythrobacteraceae</taxon>
        <taxon>Erythrobacter/Porphyrobacter group</taxon>
        <taxon>Erythrobacter</taxon>
    </lineage>
</organism>
<comment type="subcellular location">
    <subcellularLocation>
        <location evidence="1">Periplasm</location>
    </subcellularLocation>
</comment>
<dbReference type="Pfam" id="PF00127">
    <property type="entry name" value="Copper-bind"/>
    <property type="match status" value="1"/>
</dbReference>
<feature type="domain" description="Blue (type 1) copper" evidence="11">
    <location>
        <begin position="82"/>
        <end position="159"/>
    </location>
</feature>
<dbReference type="AlphaFoldDB" id="A0A074MLX8"/>
<name>A0A074MLX8_9SPHN</name>
<keyword evidence="4 8" id="KW-0479">Metal-binding</keyword>
<sequence>MMKRTTFLSAVALASLVTLSACGGGNQETPAAPAGEETEAAPAAEETAAAEEEAAPVPEVEANGTVHEIQMLTRDPDGSGLQVFKPRLITAEVGDTIKFVPTDPTHQSSSIPEMLPAGVTGWEGEINKEVSYVVPTPGIYGYKCVPHYAAGMIGMVVVKGDGMTDNLEEAKAVSHPGLAGREFNEIFETAEARECFLRKLLELS</sequence>
<dbReference type="PROSITE" id="PS00196">
    <property type="entry name" value="COPPER_BLUE"/>
    <property type="match status" value="1"/>
</dbReference>
<evidence type="ECO:0000256" key="5">
    <source>
        <dbReference type="ARBA" id="ARBA00022764"/>
    </source>
</evidence>
<keyword evidence="5" id="KW-0574">Periplasm</keyword>
<dbReference type="PROSITE" id="PS51257">
    <property type="entry name" value="PROKAR_LIPOPROTEIN"/>
    <property type="match status" value="1"/>
</dbReference>
<dbReference type="GO" id="GO:0005507">
    <property type="term" value="F:copper ion binding"/>
    <property type="evidence" value="ECO:0007669"/>
    <property type="project" value="InterPro"/>
</dbReference>
<dbReference type="CDD" id="cd04218">
    <property type="entry name" value="Pseudoazurin"/>
    <property type="match status" value="1"/>
</dbReference>
<keyword evidence="10" id="KW-0732">Signal</keyword>
<proteinExistence type="predicted"/>
<dbReference type="InterPro" id="IPR028871">
    <property type="entry name" value="BlueCu_1_BS"/>
</dbReference>
<dbReference type="InterPro" id="IPR008972">
    <property type="entry name" value="Cupredoxin"/>
</dbReference>
<evidence type="ECO:0000256" key="1">
    <source>
        <dbReference type="ARBA" id="ARBA00004418"/>
    </source>
</evidence>
<dbReference type="Gene3D" id="2.60.40.420">
    <property type="entry name" value="Cupredoxins - blue copper proteins"/>
    <property type="match status" value="1"/>
</dbReference>
<evidence type="ECO:0000313" key="12">
    <source>
        <dbReference type="EMBL" id="KEO92868.1"/>
    </source>
</evidence>
<evidence type="ECO:0000256" key="10">
    <source>
        <dbReference type="SAM" id="SignalP"/>
    </source>
</evidence>
<dbReference type="InterPro" id="IPR000923">
    <property type="entry name" value="BlueCu_1"/>
</dbReference>
<dbReference type="SUPFAM" id="SSF49503">
    <property type="entry name" value="Cupredoxins"/>
    <property type="match status" value="1"/>
</dbReference>
<feature type="region of interest" description="Disordered" evidence="9">
    <location>
        <begin position="22"/>
        <end position="59"/>
    </location>
</feature>
<dbReference type="PRINTS" id="PR00156">
    <property type="entry name" value="COPPERBLUE"/>
</dbReference>
<evidence type="ECO:0000256" key="3">
    <source>
        <dbReference type="ARBA" id="ARBA00022448"/>
    </source>
</evidence>
<evidence type="ECO:0000313" key="13">
    <source>
        <dbReference type="Proteomes" id="UP000027866"/>
    </source>
</evidence>
<evidence type="ECO:0000256" key="4">
    <source>
        <dbReference type="ARBA" id="ARBA00022723"/>
    </source>
</evidence>
<evidence type="ECO:0000256" key="7">
    <source>
        <dbReference type="ARBA" id="ARBA00023008"/>
    </source>
</evidence>
<dbReference type="InterPro" id="IPR002386">
    <property type="entry name" value="Amicyanin/Pseudoazurin"/>
</dbReference>
<dbReference type="RefSeq" id="WP_161490040.1">
    <property type="nucleotide sequence ID" value="NZ_CP017057.1"/>
</dbReference>
<evidence type="ECO:0000256" key="2">
    <source>
        <dbReference type="ARBA" id="ARBA00016984"/>
    </source>
</evidence>
<dbReference type="EMBL" id="JMIX01000008">
    <property type="protein sequence ID" value="KEO92868.1"/>
    <property type="molecule type" value="Genomic_DNA"/>
</dbReference>
<dbReference type="GO" id="GO:0042597">
    <property type="term" value="C:periplasmic space"/>
    <property type="evidence" value="ECO:0007669"/>
    <property type="project" value="UniProtKB-SubCell"/>
</dbReference>
<reference evidence="12 13" key="1">
    <citation type="submission" date="2014-04" db="EMBL/GenBank/DDBJ databases">
        <title>A comprehensive comparison of genomes of Erythrobacter spp. Strains.</title>
        <authorList>
            <person name="Zheng Q."/>
        </authorList>
    </citation>
    <scope>NUCLEOTIDE SEQUENCE [LARGE SCALE GENOMIC DNA]</scope>
    <source>
        <strain evidence="12 13">DSM 8509</strain>
    </source>
</reference>
<feature type="compositionally biased region" description="Low complexity" evidence="9">
    <location>
        <begin position="28"/>
        <end position="47"/>
    </location>
</feature>
<keyword evidence="3" id="KW-0813">Transport</keyword>
<keyword evidence="6" id="KW-0249">Electron transport</keyword>